<name>A0ACC6KT15_9SPHI</name>
<sequence>MEQLADKNRIIQKLQQDILLLQGLAKCPGSQHQDMGLGPIQNAFPGQVFPTAAVHEFISDNGPDCAATNGFISGLLGKLMGSNGTCVWISTNRSIFPSGLPAFDIRPERIIFIDLNRQKDALWAIEEALKCKALTAVVGEIKELSFTESRRLQLAVEKSKVTGFIHRHQATAANTVACTSRWKISPLPSILPEGMPGVGIPSWNVELLKVRNGQPGKWQIEWFEYSFRHQHVKEQVLPEIQKRQAG</sequence>
<evidence type="ECO:0000313" key="2">
    <source>
        <dbReference type="Proteomes" id="UP001246858"/>
    </source>
</evidence>
<evidence type="ECO:0000313" key="1">
    <source>
        <dbReference type="EMBL" id="MDR6782361.1"/>
    </source>
</evidence>
<dbReference type="EMBL" id="JAVDTF010000001">
    <property type="protein sequence ID" value="MDR6782361.1"/>
    <property type="molecule type" value="Genomic_DNA"/>
</dbReference>
<reference evidence="1" key="1">
    <citation type="submission" date="2023-07" db="EMBL/GenBank/DDBJ databases">
        <title>Sorghum-associated microbial communities from plants grown in Nebraska, USA.</title>
        <authorList>
            <person name="Schachtman D."/>
        </authorList>
    </citation>
    <scope>NUCLEOTIDE SEQUENCE</scope>
    <source>
        <strain evidence="1">2697</strain>
    </source>
</reference>
<comment type="caution">
    <text evidence="1">The sequence shown here is derived from an EMBL/GenBank/DDBJ whole genome shotgun (WGS) entry which is preliminary data.</text>
</comment>
<keyword evidence="2" id="KW-1185">Reference proteome</keyword>
<proteinExistence type="predicted"/>
<protein>
    <submittedName>
        <fullName evidence="1">Protein ImuA</fullName>
    </submittedName>
</protein>
<organism evidence="1 2">
    <name type="scientific">Pedobacter africanus</name>
    <dbReference type="NCBI Taxonomy" id="151894"/>
    <lineage>
        <taxon>Bacteria</taxon>
        <taxon>Pseudomonadati</taxon>
        <taxon>Bacteroidota</taxon>
        <taxon>Sphingobacteriia</taxon>
        <taxon>Sphingobacteriales</taxon>
        <taxon>Sphingobacteriaceae</taxon>
        <taxon>Pedobacter</taxon>
    </lineage>
</organism>
<accession>A0ACC6KT15</accession>
<gene>
    <name evidence="1" type="ORF">J2X78_000913</name>
</gene>
<dbReference type="Proteomes" id="UP001246858">
    <property type="component" value="Unassembled WGS sequence"/>
</dbReference>